<feature type="transmembrane region" description="Helical" evidence="1">
    <location>
        <begin position="75"/>
        <end position="96"/>
    </location>
</feature>
<protein>
    <submittedName>
        <fullName evidence="2">Uncharacterized protein</fullName>
    </submittedName>
</protein>
<dbReference type="AlphaFoldDB" id="A0A4Y9KZA3"/>
<dbReference type="OrthoDB" id="7219977at2"/>
<proteinExistence type="predicted"/>
<keyword evidence="1" id="KW-1133">Transmembrane helix</keyword>
<keyword evidence="1" id="KW-0472">Membrane</keyword>
<gene>
    <name evidence="2" type="ORF">E4K65_45385</name>
</gene>
<comment type="caution">
    <text evidence="2">The sequence shown here is derived from an EMBL/GenBank/DDBJ whole genome shotgun (WGS) entry which is preliminary data.</text>
</comment>
<feature type="transmembrane region" description="Helical" evidence="1">
    <location>
        <begin position="39"/>
        <end position="63"/>
    </location>
</feature>
<dbReference type="EMBL" id="SPQT01000068">
    <property type="protein sequence ID" value="TFV36455.1"/>
    <property type="molecule type" value="Genomic_DNA"/>
</dbReference>
<name>A0A4Y9KZA3_9BRAD</name>
<evidence type="ECO:0000313" key="2">
    <source>
        <dbReference type="EMBL" id="TFV36455.1"/>
    </source>
</evidence>
<feature type="transmembrane region" description="Helical" evidence="1">
    <location>
        <begin position="7"/>
        <end position="33"/>
    </location>
</feature>
<organism evidence="2 3">
    <name type="scientific">Bradyrhizobium niftali</name>
    <dbReference type="NCBI Taxonomy" id="2560055"/>
    <lineage>
        <taxon>Bacteria</taxon>
        <taxon>Pseudomonadati</taxon>
        <taxon>Pseudomonadota</taxon>
        <taxon>Alphaproteobacteria</taxon>
        <taxon>Hyphomicrobiales</taxon>
        <taxon>Nitrobacteraceae</taxon>
        <taxon>Bradyrhizobium</taxon>
    </lineage>
</organism>
<sequence>MLAIGLILNTFGIGLFCWAIFTLAVYALPFFVAPSIGMIAFQSGAGLIGTLLLATAGGALALVLGQIAVAITRSLALRIAIAAAFAAPAAVAGYHVVFAVSDIGVPSLAWREVFACLGAVCIGLTSWTRLMALARIGPLEAGGLVDNPS</sequence>
<evidence type="ECO:0000313" key="3">
    <source>
        <dbReference type="Proteomes" id="UP000297966"/>
    </source>
</evidence>
<keyword evidence="3" id="KW-1185">Reference proteome</keyword>
<dbReference type="Proteomes" id="UP000297966">
    <property type="component" value="Unassembled WGS sequence"/>
</dbReference>
<feature type="transmembrane region" description="Helical" evidence="1">
    <location>
        <begin position="108"/>
        <end position="127"/>
    </location>
</feature>
<reference evidence="2 3" key="1">
    <citation type="submission" date="2019-03" db="EMBL/GenBank/DDBJ databases">
        <title>Bradyrhizobium diversity isolated from nodules of Chamaecrista fasciculata.</title>
        <authorList>
            <person name="Klepa M.S."/>
            <person name="Urquiaga M.O."/>
            <person name="Hungria M."/>
            <person name="Delamuta J.R."/>
        </authorList>
    </citation>
    <scope>NUCLEOTIDE SEQUENCE [LARGE SCALE GENOMIC DNA]</scope>
    <source>
        <strain evidence="2 3">CNPSo 3448</strain>
    </source>
</reference>
<accession>A0A4Y9KZA3</accession>
<evidence type="ECO:0000256" key="1">
    <source>
        <dbReference type="SAM" id="Phobius"/>
    </source>
</evidence>
<keyword evidence="1" id="KW-0812">Transmembrane</keyword>